<dbReference type="Proteomes" id="UP001432027">
    <property type="component" value="Unassembled WGS sequence"/>
</dbReference>
<evidence type="ECO:0000313" key="1">
    <source>
        <dbReference type="EMBL" id="GMS90834.1"/>
    </source>
</evidence>
<comment type="caution">
    <text evidence="1">The sequence shown here is derived from an EMBL/GenBank/DDBJ whole genome shotgun (WGS) entry which is preliminary data.</text>
</comment>
<gene>
    <name evidence="1" type="ORF">PENTCL1PPCAC_13009</name>
</gene>
<proteinExistence type="predicted"/>
<feature type="non-terminal residue" evidence="1">
    <location>
        <position position="126"/>
    </location>
</feature>
<dbReference type="EMBL" id="BTSX01000003">
    <property type="protein sequence ID" value="GMS90834.1"/>
    <property type="molecule type" value="Genomic_DNA"/>
</dbReference>
<keyword evidence="2" id="KW-1185">Reference proteome</keyword>
<evidence type="ECO:0008006" key="3">
    <source>
        <dbReference type="Google" id="ProtNLM"/>
    </source>
</evidence>
<dbReference type="AlphaFoldDB" id="A0AAV5TDJ0"/>
<protein>
    <recommendedName>
        <fullName evidence="3">F-box domain-containing protein</fullName>
    </recommendedName>
</protein>
<evidence type="ECO:0000313" key="2">
    <source>
        <dbReference type="Proteomes" id="UP001432027"/>
    </source>
</evidence>
<name>A0AAV5TDJ0_9BILA</name>
<reference evidence="1" key="1">
    <citation type="submission" date="2023-10" db="EMBL/GenBank/DDBJ databases">
        <title>Genome assembly of Pristionchus species.</title>
        <authorList>
            <person name="Yoshida K."/>
            <person name="Sommer R.J."/>
        </authorList>
    </citation>
    <scope>NUCLEOTIDE SEQUENCE</scope>
    <source>
        <strain evidence="1">RS0144</strain>
    </source>
</reference>
<accession>A0AAV5TDJ0</accession>
<organism evidence="1 2">
    <name type="scientific">Pristionchus entomophagus</name>
    <dbReference type="NCBI Taxonomy" id="358040"/>
    <lineage>
        <taxon>Eukaryota</taxon>
        <taxon>Metazoa</taxon>
        <taxon>Ecdysozoa</taxon>
        <taxon>Nematoda</taxon>
        <taxon>Chromadorea</taxon>
        <taxon>Rhabditida</taxon>
        <taxon>Rhabditina</taxon>
        <taxon>Diplogasteromorpha</taxon>
        <taxon>Diplogasteroidea</taxon>
        <taxon>Neodiplogasteridae</taxon>
        <taxon>Pristionchus</taxon>
    </lineage>
</organism>
<sequence>MEETYSFLGRLPKEIRWMILDFVPDSIAEIKLVSRSARMLIEEWAQLHSVEYHRVKAKKENDHCINIVIDIEKSKAACYPHLRIFSQDPNVTSLKETTTDYEGCIAISSNLPYENFDFELLEPVLR</sequence>